<dbReference type="KEGG" id="aarg:Aargi30884_12590"/>
<sequence length="50" mass="5944">MSKSYKKLNKKWVAKQEELQDSLRRFKGEFIIAGIGFLIIVLFVIAEFFY</sequence>
<keyword evidence="3" id="KW-1185">Reference proteome</keyword>
<dbReference type="AlphaFoldDB" id="A0A6N4TGM9"/>
<evidence type="ECO:0000313" key="2">
    <source>
        <dbReference type="EMBL" id="BBK22356.1"/>
    </source>
</evidence>
<protein>
    <submittedName>
        <fullName evidence="2">Uncharacterized protein</fullName>
    </submittedName>
</protein>
<reference evidence="3" key="1">
    <citation type="submission" date="2019-05" db="EMBL/GenBank/DDBJ databases">
        <title>Complete genome sequencing of Absiella argi strain JCM 30884.</title>
        <authorList>
            <person name="Sakamoto M."/>
            <person name="Murakami T."/>
            <person name="Mori H."/>
        </authorList>
    </citation>
    <scope>NUCLEOTIDE SEQUENCE [LARGE SCALE GENOMIC DNA]</scope>
    <source>
        <strain evidence="3">JCM 30884</strain>
    </source>
</reference>
<keyword evidence="1" id="KW-0812">Transmembrane</keyword>
<evidence type="ECO:0000313" key="3">
    <source>
        <dbReference type="Proteomes" id="UP000464754"/>
    </source>
</evidence>
<name>A0A6N4TGM9_9FIRM</name>
<accession>A0A6N4TGM9</accession>
<feature type="transmembrane region" description="Helical" evidence="1">
    <location>
        <begin position="30"/>
        <end position="49"/>
    </location>
</feature>
<keyword evidence="1" id="KW-0472">Membrane</keyword>
<dbReference type="RefSeq" id="WP_157964956.1">
    <property type="nucleotide sequence ID" value="NZ_AP019695.1"/>
</dbReference>
<dbReference type="EMBL" id="AP019695">
    <property type="protein sequence ID" value="BBK22356.1"/>
    <property type="molecule type" value="Genomic_DNA"/>
</dbReference>
<keyword evidence="1" id="KW-1133">Transmembrane helix</keyword>
<dbReference type="Proteomes" id="UP000464754">
    <property type="component" value="Chromosome"/>
</dbReference>
<evidence type="ECO:0000256" key="1">
    <source>
        <dbReference type="SAM" id="Phobius"/>
    </source>
</evidence>
<organism evidence="2 3">
    <name type="scientific">Amedibacterium intestinale</name>
    <dbReference type="NCBI Taxonomy" id="2583452"/>
    <lineage>
        <taxon>Bacteria</taxon>
        <taxon>Bacillati</taxon>
        <taxon>Bacillota</taxon>
        <taxon>Erysipelotrichia</taxon>
        <taxon>Erysipelotrichales</taxon>
        <taxon>Erysipelotrichaceae</taxon>
        <taxon>Amedibacterium</taxon>
    </lineage>
</organism>
<proteinExistence type="predicted"/>
<gene>
    <name evidence="2" type="ORF">Aargi30884_12590</name>
</gene>